<dbReference type="AlphaFoldDB" id="A0A3N4LRT5"/>
<dbReference type="InParanoid" id="A0A3N4LRT5"/>
<sequence length="410" mass="44020">MAVGVCRGCILPFYPPFLASFPASVRMALFAVLLAMVDAGTTEMWRKFKTVRQGPSSLYTAALGGARNSDSSPLQQTQTPPWTSALPTAADWIATGDTRYCTPPQYPSSPSSAQACWRTLFMPTPTTAPAAGAATAKATPLLLQRTMATSTATPLSSSPPRSNIGIHPTRRSTPGSFHNSPPPLIPSHSKLSTLPQPVNHPQHPPPHSPPKDNPYGPVSLAGPTLSTRQRDSPISPFYKTAVEPHELSYGQRDGMRMFPTNHQVIIDQTSERSKHQGYWGADIGSILDEGWRVCYTEGTGIQGMVARAAYSTDREGGLRDTATVAEGELQEIHLALTTEDSDMVAILSDSQAAIQSISNMSKGALPRSGIEADIKTALVQSADRRDVKIAGLEPCWYRREGGLRSASKAT</sequence>
<dbReference type="EMBL" id="ML121537">
    <property type="protein sequence ID" value="RPB25623.1"/>
    <property type="molecule type" value="Genomic_DNA"/>
</dbReference>
<organism evidence="2 3">
    <name type="scientific">Terfezia boudieri ATCC MYA-4762</name>
    <dbReference type="NCBI Taxonomy" id="1051890"/>
    <lineage>
        <taxon>Eukaryota</taxon>
        <taxon>Fungi</taxon>
        <taxon>Dikarya</taxon>
        <taxon>Ascomycota</taxon>
        <taxon>Pezizomycotina</taxon>
        <taxon>Pezizomycetes</taxon>
        <taxon>Pezizales</taxon>
        <taxon>Pezizaceae</taxon>
        <taxon>Terfezia</taxon>
    </lineage>
</organism>
<evidence type="ECO:0000256" key="1">
    <source>
        <dbReference type="SAM" id="MobiDB-lite"/>
    </source>
</evidence>
<accession>A0A3N4LRT5</accession>
<protein>
    <submittedName>
        <fullName evidence="2">Uncharacterized protein</fullName>
    </submittedName>
</protein>
<name>A0A3N4LRT5_9PEZI</name>
<evidence type="ECO:0000313" key="2">
    <source>
        <dbReference type="EMBL" id="RPB25623.1"/>
    </source>
</evidence>
<gene>
    <name evidence="2" type="ORF">L211DRAFT_93258</name>
</gene>
<feature type="region of interest" description="Disordered" evidence="1">
    <location>
        <begin position="149"/>
        <end position="234"/>
    </location>
</feature>
<feature type="compositionally biased region" description="Pro residues" evidence="1">
    <location>
        <begin position="202"/>
        <end position="212"/>
    </location>
</feature>
<keyword evidence="3" id="KW-1185">Reference proteome</keyword>
<proteinExistence type="predicted"/>
<dbReference type="OrthoDB" id="5098351at2759"/>
<dbReference type="Proteomes" id="UP000267821">
    <property type="component" value="Unassembled WGS sequence"/>
</dbReference>
<evidence type="ECO:0000313" key="3">
    <source>
        <dbReference type="Proteomes" id="UP000267821"/>
    </source>
</evidence>
<reference evidence="2 3" key="1">
    <citation type="journal article" date="2018" name="Nat. Ecol. Evol.">
        <title>Pezizomycetes genomes reveal the molecular basis of ectomycorrhizal truffle lifestyle.</title>
        <authorList>
            <person name="Murat C."/>
            <person name="Payen T."/>
            <person name="Noel B."/>
            <person name="Kuo A."/>
            <person name="Morin E."/>
            <person name="Chen J."/>
            <person name="Kohler A."/>
            <person name="Krizsan K."/>
            <person name="Balestrini R."/>
            <person name="Da Silva C."/>
            <person name="Montanini B."/>
            <person name="Hainaut M."/>
            <person name="Levati E."/>
            <person name="Barry K.W."/>
            <person name="Belfiori B."/>
            <person name="Cichocki N."/>
            <person name="Clum A."/>
            <person name="Dockter R.B."/>
            <person name="Fauchery L."/>
            <person name="Guy J."/>
            <person name="Iotti M."/>
            <person name="Le Tacon F."/>
            <person name="Lindquist E.A."/>
            <person name="Lipzen A."/>
            <person name="Malagnac F."/>
            <person name="Mello A."/>
            <person name="Molinier V."/>
            <person name="Miyauchi S."/>
            <person name="Poulain J."/>
            <person name="Riccioni C."/>
            <person name="Rubini A."/>
            <person name="Sitrit Y."/>
            <person name="Splivallo R."/>
            <person name="Traeger S."/>
            <person name="Wang M."/>
            <person name="Zifcakova L."/>
            <person name="Wipf D."/>
            <person name="Zambonelli A."/>
            <person name="Paolocci F."/>
            <person name="Nowrousian M."/>
            <person name="Ottonello S."/>
            <person name="Baldrian P."/>
            <person name="Spatafora J.W."/>
            <person name="Henrissat B."/>
            <person name="Nagy L.G."/>
            <person name="Aury J.M."/>
            <person name="Wincker P."/>
            <person name="Grigoriev I.V."/>
            <person name="Bonfante P."/>
            <person name="Martin F.M."/>
        </authorList>
    </citation>
    <scope>NUCLEOTIDE SEQUENCE [LARGE SCALE GENOMIC DNA]</scope>
    <source>
        <strain evidence="2 3">ATCC MYA-4762</strain>
    </source>
</reference>
<feature type="compositionally biased region" description="Low complexity" evidence="1">
    <location>
        <begin position="149"/>
        <end position="162"/>
    </location>
</feature>